<sequence>MKRWLSILFIAFTLGACATGGSMSSSGSSSTSVSPESKAREITNRMRSVLELNKTQEEKVLSINLVHQKLLQRSRENNDQSLATSTRENYHKELKAVFTEAQFAKFRQSFPEL</sequence>
<evidence type="ECO:0000313" key="3">
    <source>
        <dbReference type="EMBL" id="ADQ17627.1"/>
    </source>
</evidence>
<dbReference type="KEGG" id="lby:Lbys_1925"/>
<evidence type="ECO:0000313" key="4">
    <source>
        <dbReference type="Proteomes" id="UP000007435"/>
    </source>
</evidence>
<dbReference type="OrthoDB" id="5569165at2"/>
<dbReference type="Proteomes" id="UP000007435">
    <property type="component" value="Chromosome"/>
</dbReference>
<organism evidence="3 4">
    <name type="scientific">Leadbetterella byssophila (strain DSM 17132 / JCM 16389 / KACC 11308 / NBRC 106382 / 4M15)</name>
    <dbReference type="NCBI Taxonomy" id="649349"/>
    <lineage>
        <taxon>Bacteria</taxon>
        <taxon>Pseudomonadati</taxon>
        <taxon>Bacteroidota</taxon>
        <taxon>Cytophagia</taxon>
        <taxon>Cytophagales</taxon>
        <taxon>Leadbetterellaceae</taxon>
        <taxon>Leadbetterella</taxon>
    </lineage>
</organism>
<evidence type="ECO:0008006" key="5">
    <source>
        <dbReference type="Google" id="ProtNLM"/>
    </source>
</evidence>
<evidence type="ECO:0000256" key="2">
    <source>
        <dbReference type="SAM" id="SignalP"/>
    </source>
</evidence>
<proteinExistence type="predicted"/>
<keyword evidence="2" id="KW-0732">Signal</keyword>
<keyword evidence="4" id="KW-1185">Reference proteome</keyword>
<dbReference type="RefSeq" id="WP_013408675.1">
    <property type="nucleotide sequence ID" value="NC_014655.1"/>
</dbReference>
<dbReference type="STRING" id="649349.Lbys_1925"/>
<feature type="chain" id="PRO_5003188086" description="Lipoprotein" evidence="2">
    <location>
        <begin position="19"/>
        <end position="113"/>
    </location>
</feature>
<accession>E4RRU0</accession>
<feature type="signal peptide" evidence="2">
    <location>
        <begin position="1"/>
        <end position="18"/>
    </location>
</feature>
<reference key="1">
    <citation type="submission" date="2010-11" db="EMBL/GenBank/DDBJ databases">
        <title>The complete genome of Leadbetterella byssophila DSM 17132.</title>
        <authorList>
            <consortium name="US DOE Joint Genome Institute (JGI-PGF)"/>
            <person name="Lucas S."/>
            <person name="Copeland A."/>
            <person name="Lapidus A."/>
            <person name="Glavina del Rio T."/>
            <person name="Dalin E."/>
            <person name="Tice H."/>
            <person name="Bruce D."/>
            <person name="Goodwin L."/>
            <person name="Pitluck S."/>
            <person name="Kyrpides N."/>
            <person name="Mavromatis K."/>
            <person name="Ivanova N."/>
            <person name="Teshima H."/>
            <person name="Brettin T."/>
            <person name="Detter J.C."/>
            <person name="Han C."/>
            <person name="Tapia R."/>
            <person name="Land M."/>
            <person name="Hauser L."/>
            <person name="Markowitz V."/>
            <person name="Cheng J.-F."/>
            <person name="Hugenholtz P."/>
            <person name="Woyke T."/>
            <person name="Wu D."/>
            <person name="Tindall B."/>
            <person name="Pomrenke H.G."/>
            <person name="Brambilla E."/>
            <person name="Klenk H.-P."/>
            <person name="Eisen J.A."/>
        </authorList>
    </citation>
    <scope>NUCLEOTIDE SEQUENCE [LARGE SCALE GENOMIC DNA]</scope>
    <source>
        <strain>DSM 17132</strain>
    </source>
</reference>
<gene>
    <name evidence="3" type="ordered locus">Lbys_1925</name>
</gene>
<feature type="compositionally biased region" description="Low complexity" evidence="1">
    <location>
        <begin position="20"/>
        <end position="36"/>
    </location>
</feature>
<dbReference type="AlphaFoldDB" id="E4RRU0"/>
<protein>
    <recommendedName>
        <fullName evidence="5">Lipoprotein</fullName>
    </recommendedName>
</protein>
<dbReference type="PROSITE" id="PS51257">
    <property type="entry name" value="PROKAR_LIPOPROTEIN"/>
    <property type="match status" value="1"/>
</dbReference>
<dbReference type="EMBL" id="CP002305">
    <property type="protein sequence ID" value="ADQ17627.1"/>
    <property type="molecule type" value="Genomic_DNA"/>
</dbReference>
<feature type="region of interest" description="Disordered" evidence="1">
    <location>
        <begin position="20"/>
        <end position="41"/>
    </location>
</feature>
<dbReference type="HOGENOM" id="CLU_2130353_0_0_10"/>
<reference evidence="3 4" key="2">
    <citation type="journal article" date="2011" name="Stand. Genomic Sci.">
        <title>Complete genome sequence of Leadbetterella byssophila type strain (4M15).</title>
        <authorList>
            <person name="Abt B."/>
            <person name="Teshima H."/>
            <person name="Lucas S."/>
            <person name="Lapidus A."/>
            <person name="Del Rio T.G."/>
            <person name="Nolan M."/>
            <person name="Tice H."/>
            <person name="Cheng J.F."/>
            <person name="Pitluck S."/>
            <person name="Liolios K."/>
            <person name="Pagani I."/>
            <person name="Ivanova N."/>
            <person name="Mavromatis K."/>
            <person name="Pati A."/>
            <person name="Tapia R."/>
            <person name="Han C."/>
            <person name="Goodwin L."/>
            <person name="Chen A."/>
            <person name="Palaniappan K."/>
            <person name="Land M."/>
            <person name="Hauser L."/>
            <person name="Chang Y.J."/>
            <person name="Jeffries C.D."/>
            <person name="Rohde M."/>
            <person name="Goker M."/>
            <person name="Tindall B.J."/>
            <person name="Detter J.C."/>
            <person name="Woyke T."/>
            <person name="Bristow J."/>
            <person name="Eisen J.A."/>
            <person name="Markowitz V."/>
            <person name="Hugenholtz P."/>
            <person name="Klenk H.P."/>
            <person name="Kyrpides N.C."/>
        </authorList>
    </citation>
    <scope>NUCLEOTIDE SEQUENCE [LARGE SCALE GENOMIC DNA]</scope>
    <source>
        <strain evidence="4">DSM 17132 / JCM 16389 / KACC 11308 / NBRC 106382 / 4M15</strain>
    </source>
</reference>
<evidence type="ECO:0000256" key="1">
    <source>
        <dbReference type="SAM" id="MobiDB-lite"/>
    </source>
</evidence>
<name>E4RRU0_LEAB4</name>